<comment type="caution">
    <text evidence="2">The sequence shown here is derived from an EMBL/GenBank/DDBJ whole genome shotgun (WGS) entry which is preliminary data.</text>
</comment>
<feature type="signal peptide" evidence="1">
    <location>
        <begin position="1"/>
        <end position="25"/>
    </location>
</feature>
<sequence length="272" mass="29857">MKKVIYVILALVMFITPLNFGYATAAANETSLEESINALSLNKGNYNYLEGKLGDTHLIYTYESNGSTYKVIENASEDFDEVYSTIYIKNSTGEFVEYATQNLTINNSNLIHTTKVSGEEITEIKDLSFEKSEITNGTPPFNSVMSINGTCYGQPVGGWAYISRNNGSTVIANYTASAVVAAVTYIASAGAGVAAGAAKAAISAIAAKVVDSRIPTLYYTQWYHELKLANPGRGQENFIVGTNHFTDWYDNSFRTSYINTTDVYTYHACHRF</sequence>
<organism evidence="2 3">
    <name type="scientific">Metasolibacillus meyeri</name>
    <dbReference type="NCBI Taxonomy" id="1071052"/>
    <lineage>
        <taxon>Bacteria</taxon>
        <taxon>Bacillati</taxon>
        <taxon>Bacillota</taxon>
        <taxon>Bacilli</taxon>
        <taxon>Bacillales</taxon>
        <taxon>Caryophanaceae</taxon>
        <taxon>Metasolibacillus</taxon>
    </lineage>
</organism>
<reference evidence="2 3" key="1">
    <citation type="submission" date="2023-03" db="EMBL/GenBank/DDBJ databases">
        <title>Bacillus Genome Sequencing.</title>
        <authorList>
            <person name="Dunlap C."/>
        </authorList>
    </citation>
    <scope>NUCLEOTIDE SEQUENCE [LARGE SCALE GENOMIC DNA]</scope>
    <source>
        <strain evidence="2 3">B-59205</strain>
    </source>
</reference>
<dbReference type="AlphaFoldDB" id="A0AAW9NQR0"/>
<proteinExistence type="predicted"/>
<dbReference type="RefSeq" id="WP_326124390.1">
    <property type="nucleotide sequence ID" value="NZ_JARSFG010000020.1"/>
</dbReference>
<evidence type="ECO:0000313" key="2">
    <source>
        <dbReference type="EMBL" id="MEC1179895.1"/>
    </source>
</evidence>
<accession>A0AAW9NQR0</accession>
<gene>
    <name evidence="2" type="ORF">P9B03_15450</name>
</gene>
<feature type="chain" id="PRO_5043813176" evidence="1">
    <location>
        <begin position="26"/>
        <end position="272"/>
    </location>
</feature>
<dbReference type="EMBL" id="JARSFG010000020">
    <property type="protein sequence ID" value="MEC1179895.1"/>
    <property type="molecule type" value="Genomic_DNA"/>
</dbReference>
<name>A0AAW9NQR0_9BACL</name>
<dbReference type="Proteomes" id="UP001344888">
    <property type="component" value="Unassembled WGS sequence"/>
</dbReference>
<evidence type="ECO:0000256" key="1">
    <source>
        <dbReference type="SAM" id="SignalP"/>
    </source>
</evidence>
<keyword evidence="1" id="KW-0732">Signal</keyword>
<protein>
    <submittedName>
        <fullName evidence="2">Uncharacterized protein</fullName>
    </submittedName>
</protein>
<evidence type="ECO:0000313" key="3">
    <source>
        <dbReference type="Proteomes" id="UP001344888"/>
    </source>
</evidence>
<keyword evidence="3" id="KW-1185">Reference proteome</keyword>